<feature type="domain" description="NTF2-like N-terminal transpeptidase" evidence="7">
    <location>
        <begin position="32"/>
        <end position="141"/>
    </location>
</feature>
<dbReference type="Gene3D" id="3.10.450.100">
    <property type="entry name" value="NTF2-like, domain 1"/>
    <property type="match status" value="1"/>
</dbReference>
<dbReference type="GO" id="GO:0071972">
    <property type="term" value="F:peptidoglycan L,D-transpeptidase activity"/>
    <property type="evidence" value="ECO:0007669"/>
    <property type="project" value="TreeGrafter"/>
</dbReference>
<protein>
    <submittedName>
        <fullName evidence="8">Penicillin-binding protein 2</fullName>
    </submittedName>
</protein>
<gene>
    <name evidence="8" type="ORF">ANBU17_17320</name>
</gene>
<dbReference type="InterPro" id="IPR036138">
    <property type="entry name" value="PBP_dimer_sf"/>
</dbReference>
<evidence type="ECO:0000313" key="8">
    <source>
        <dbReference type="EMBL" id="GFO85385.1"/>
    </source>
</evidence>
<dbReference type="InterPro" id="IPR050515">
    <property type="entry name" value="Beta-lactam/transpept"/>
</dbReference>
<organism evidence="8 9">
    <name type="scientific">Anaerostipes butyraticus</name>
    <dbReference type="NCBI Taxonomy" id="645466"/>
    <lineage>
        <taxon>Bacteria</taxon>
        <taxon>Bacillati</taxon>
        <taxon>Bacillota</taxon>
        <taxon>Clostridia</taxon>
        <taxon>Lachnospirales</taxon>
        <taxon>Lachnospiraceae</taxon>
        <taxon>Anaerostipes</taxon>
    </lineage>
</organism>
<feature type="domain" description="Penicillin-binding protein transpeptidase" evidence="5">
    <location>
        <begin position="329"/>
        <end position="632"/>
    </location>
</feature>
<dbReference type="SUPFAM" id="SSF56519">
    <property type="entry name" value="Penicillin binding protein dimerisation domain"/>
    <property type="match status" value="1"/>
</dbReference>
<dbReference type="GO" id="GO:0005886">
    <property type="term" value="C:plasma membrane"/>
    <property type="evidence" value="ECO:0007669"/>
    <property type="project" value="TreeGrafter"/>
</dbReference>
<dbReference type="Proteomes" id="UP000613208">
    <property type="component" value="Unassembled WGS sequence"/>
</dbReference>
<dbReference type="EMBL" id="BLYI01000038">
    <property type="protein sequence ID" value="GFO85385.1"/>
    <property type="molecule type" value="Genomic_DNA"/>
</dbReference>
<reference evidence="8" key="1">
    <citation type="submission" date="2020-06" db="EMBL/GenBank/DDBJ databases">
        <title>Characterization of fructooligosaccharide metabolism and fructooligosaccharide-degrading enzymes in human commensal butyrate producers.</title>
        <authorList>
            <person name="Tanno H."/>
            <person name="Fujii T."/>
            <person name="Hirano K."/>
            <person name="Maeno S."/>
            <person name="Tonozuka T."/>
            <person name="Sakamoto M."/>
            <person name="Ohkuma M."/>
            <person name="Tochio T."/>
            <person name="Endo A."/>
        </authorList>
    </citation>
    <scope>NUCLEOTIDE SEQUENCE</scope>
    <source>
        <strain evidence="8">JCM 17466</strain>
    </source>
</reference>
<keyword evidence="4" id="KW-0812">Transmembrane</keyword>
<dbReference type="Pfam" id="PF05223">
    <property type="entry name" value="MecA_N"/>
    <property type="match status" value="1"/>
</dbReference>
<proteinExistence type="inferred from homology"/>
<feature type="domain" description="Penicillin-binding protein dimerisation" evidence="6">
    <location>
        <begin position="150"/>
        <end position="292"/>
    </location>
</feature>
<dbReference type="Pfam" id="PF00905">
    <property type="entry name" value="Transpeptidase"/>
    <property type="match status" value="1"/>
</dbReference>
<comment type="subcellular location">
    <subcellularLocation>
        <location evidence="1">Membrane</location>
    </subcellularLocation>
</comment>
<name>A0A916Q9Y2_9FIRM</name>
<dbReference type="InterPro" id="IPR012338">
    <property type="entry name" value="Beta-lactam/transpept-like"/>
</dbReference>
<dbReference type="PANTHER" id="PTHR30627">
    <property type="entry name" value="PEPTIDOGLYCAN D,D-TRANSPEPTIDASE"/>
    <property type="match status" value="1"/>
</dbReference>
<comment type="similarity">
    <text evidence="2">Belongs to the transpeptidase family.</text>
</comment>
<dbReference type="GO" id="GO:0046677">
    <property type="term" value="P:response to antibiotic"/>
    <property type="evidence" value="ECO:0007669"/>
    <property type="project" value="InterPro"/>
</dbReference>
<dbReference type="GO" id="GO:0008658">
    <property type="term" value="F:penicillin binding"/>
    <property type="evidence" value="ECO:0007669"/>
    <property type="project" value="InterPro"/>
</dbReference>
<evidence type="ECO:0000256" key="1">
    <source>
        <dbReference type="ARBA" id="ARBA00004370"/>
    </source>
</evidence>
<dbReference type="AlphaFoldDB" id="A0A916Q9Y2"/>
<dbReference type="RefSeq" id="WP_201311094.1">
    <property type="nucleotide sequence ID" value="NZ_BLYI01000038.1"/>
</dbReference>
<dbReference type="InterPro" id="IPR001460">
    <property type="entry name" value="PCN-bd_Tpept"/>
</dbReference>
<keyword evidence="4" id="KW-1133">Transmembrane helix</keyword>
<dbReference type="InterPro" id="IPR005311">
    <property type="entry name" value="PBP_dimer"/>
</dbReference>
<dbReference type="Gene3D" id="3.90.1310.10">
    <property type="entry name" value="Penicillin-binding protein 2a (Domain 2)"/>
    <property type="match status" value="1"/>
</dbReference>
<evidence type="ECO:0000256" key="4">
    <source>
        <dbReference type="SAM" id="Phobius"/>
    </source>
</evidence>
<evidence type="ECO:0000313" key="9">
    <source>
        <dbReference type="Proteomes" id="UP000613208"/>
    </source>
</evidence>
<dbReference type="Pfam" id="PF03717">
    <property type="entry name" value="PBP_dimer"/>
    <property type="match status" value="1"/>
</dbReference>
<evidence type="ECO:0000259" key="7">
    <source>
        <dbReference type="Pfam" id="PF05223"/>
    </source>
</evidence>
<dbReference type="InterPro" id="IPR032710">
    <property type="entry name" value="NTF2-like_dom_sf"/>
</dbReference>
<dbReference type="GO" id="GO:0071555">
    <property type="term" value="P:cell wall organization"/>
    <property type="evidence" value="ECO:0007669"/>
    <property type="project" value="TreeGrafter"/>
</dbReference>
<dbReference type="Gene3D" id="3.30.1390.30">
    <property type="entry name" value="Penicillin-binding protein 2a, domain 3"/>
    <property type="match status" value="1"/>
</dbReference>
<accession>A0A916Q9Y2</accession>
<dbReference type="PANTHER" id="PTHR30627:SF25">
    <property type="entry name" value="PENICILLIN-BINDING PROTEIN 3"/>
    <property type="match status" value="1"/>
</dbReference>
<dbReference type="SUPFAM" id="SSF56601">
    <property type="entry name" value="beta-lactamase/transpeptidase-like"/>
    <property type="match status" value="1"/>
</dbReference>
<dbReference type="SUPFAM" id="SSF54427">
    <property type="entry name" value="NTF2-like"/>
    <property type="match status" value="1"/>
</dbReference>
<keyword evidence="9" id="KW-1185">Reference proteome</keyword>
<dbReference type="Gene3D" id="3.40.710.10">
    <property type="entry name" value="DD-peptidase/beta-lactamase superfamily"/>
    <property type="match status" value="1"/>
</dbReference>
<comment type="caution">
    <text evidence="8">The sequence shown here is derived from an EMBL/GenBank/DDBJ whole genome shotgun (WGS) entry which is preliminary data.</text>
</comment>
<dbReference type="InterPro" id="IPR007887">
    <property type="entry name" value="MecA_N"/>
</dbReference>
<feature type="transmembrane region" description="Helical" evidence="4">
    <location>
        <begin position="7"/>
        <end position="24"/>
    </location>
</feature>
<evidence type="ECO:0000259" key="5">
    <source>
        <dbReference type="Pfam" id="PF00905"/>
    </source>
</evidence>
<evidence type="ECO:0000256" key="2">
    <source>
        <dbReference type="ARBA" id="ARBA00007171"/>
    </source>
</evidence>
<keyword evidence="3 4" id="KW-0472">Membrane</keyword>
<sequence length="647" mass="71812">MDRLKKIWIGIAVLLAAAGAFLFYKNHIASNPGSRLVTYMELLDEGRYDEMYDMLDKASQKSISKKDFIRRNRNIYEGISMKNLEVEVTTKKREENVGYQVHMDTSAGEISYQTETKFVKEKGSYRMCWDDSVIFPDLTAEDKVRVEVLHAQRGTITDKNGNLLAGEGKIDSVGIVPGKMDNNTISRMAAILDMDKKEIQKDLDQTWVTDESFVPICKMDGYPKELLSVAGVMVSKTTERIYPMGEAAAHLIGYVQDGEGKAGLEKLYDGTLKGRDGRRITIQDKNGRVKKKLAVKAEEDGENIQTTIDSSLQKALYDQFKDDKSAHAAMNPKTGEILALVSTPSYDSEALSWGMSQEQWNELSKDPDHPMQNRWKGTWCPGSSIKPIIGAIGVTEGKFTADEDFGDSGTRWQKDKSWGGYFVTTLHNYKKHNLSNALIYSDNIYFAKAALKIGKEVLTQKLNDIGFGEKVPFEFGLTESSYGGSGGFETEVQLADSGYGQGKMMVNPIHMLSIYSAFSNDGNMLRPRLVKAKNSGKKVWKSKVFSQKAVKEIKSAMKLVVEDPNGTAHAVKIAKLDIAGKTGTAEIKESKEDTKGTELGWFVTFTGKNGGDDTVEMVSMTEDVKGRGGSGYVVDKTKKVLEAYMQN</sequence>
<evidence type="ECO:0000259" key="6">
    <source>
        <dbReference type="Pfam" id="PF03717"/>
    </source>
</evidence>
<evidence type="ECO:0000256" key="3">
    <source>
        <dbReference type="ARBA" id="ARBA00023136"/>
    </source>
</evidence>